<name>A0A7X0U8J9_9BURK</name>
<dbReference type="PROSITE" id="PS00624">
    <property type="entry name" value="GMC_OXRED_2"/>
    <property type="match status" value="1"/>
</dbReference>
<dbReference type="InterPro" id="IPR012132">
    <property type="entry name" value="GMC_OxRdtase"/>
</dbReference>
<keyword evidence="8" id="KW-0560">Oxidoreductase</keyword>
<evidence type="ECO:0000256" key="3">
    <source>
        <dbReference type="ARBA" id="ARBA00022630"/>
    </source>
</evidence>
<feature type="domain" description="Glucose-methanol-choline oxidoreductase N-terminal" evidence="6">
    <location>
        <begin position="132"/>
        <end position="155"/>
    </location>
</feature>
<comment type="similarity">
    <text evidence="2 5">Belongs to the GMC oxidoreductase family.</text>
</comment>
<dbReference type="Pfam" id="PF00732">
    <property type="entry name" value="GMC_oxred_N"/>
    <property type="match status" value="1"/>
</dbReference>
<dbReference type="SUPFAM" id="SSF51905">
    <property type="entry name" value="FAD/NAD(P)-binding domain"/>
    <property type="match status" value="1"/>
</dbReference>
<dbReference type="PIRSF" id="PIRSF000137">
    <property type="entry name" value="Alcohol_oxidase"/>
    <property type="match status" value="1"/>
</dbReference>
<dbReference type="Pfam" id="PF05199">
    <property type="entry name" value="GMC_oxred_C"/>
    <property type="match status" value="1"/>
</dbReference>
<evidence type="ECO:0000256" key="1">
    <source>
        <dbReference type="ARBA" id="ARBA00001974"/>
    </source>
</evidence>
<comment type="cofactor">
    <cofactor evidence="1">
        <name>FAD</name>
        <dbReference type="ChEBI" id="CHEBI:57692"/>
    </cofactor>
</comment>
<dbReference type="PANTHER" id="PTHR11552:SF147">
    <property type="entry name" value="CHOLINE DEHYDROGENASE, MITOCHONDRIAL"/>
    <property type="match status" value="1"/>
</dbReference>
<dbReference type="PROSITE" id="PS51318">
    <property type="entry name" value="TAT"/>
    <property type="match status" value="1"/>
</dbReference>
<dbReference type="EMBL" id="JACHLK010000002">
    <property type="protein sequence ID" value="MBB6559048.1"/>
    <property type="molecule type" value="Genomic_DNA"/>
</dbReference>
<keyword evidence="4 5" id="KW-0274">FAD</keyword>
<dbReference type="SUPFAM" id="SSF54373">
    <property type="entry name" value="FAD-linked reductases, C-terminal domain"/>
    <property type="match status" value="1"/>
</dbReference>
<evidence type="ECO:0000256" key="5">
    <source>
        <dbReference type="RuleBase" id="RU003968"/>
    </source>
</evidence>
<accession>A0A7X0U8J9</accession>
<evidence type="ECO:0000313" key="8">
    <source>
        <dbReference type="EMBL" id="MBB6559048.1"/>
    </source>
</evidence>
<keyword evidence="9" id="KW-1185">Reference proteome</keyword>
<protein>
    <submittedName>
        <fullName evidence="8">Choline dehydrogenase</fullName>
        <ecNumber evidence="8">1.1.99.1</ecNumber>
    </submittedName>
</protein>
<organism evidence="8 9">
    <name type="scientific">Acidovorax soli</name>
    <dbReference type="NCBI Taxonomy" id="592050"/>
    <lineage>
        <taxon>Bacteria</taxon>
        <taxon>Pseudomonadati</taxon>
        <taxon>Pseudomonadota</taxon>
        <taxon>Betaproteobacteria</taxon>
        <taxon>Burkholderiales</taxon>
        <taxon>Comamonadaceae</taxon>
        <taxon>Acidovorax</taxon>
    </lineage>
</organism>
<dbReference type="Proteomes" id="UP000575083">
    <property type="component" value="Unassembled WGS sequence"/>
</dbReference>
<sequence>MDQTTHQCPTATPAGGQPLTRRRFMATTGVASGTLMVGGLLTGASVNAATDLDGQFDYIIVGAGSAGCVLANRLSADPKVRVLLIEAGGPDDSEKISTPIRLIELWKTPYDWAYDTVPQKHAHNRSLFWPRGKTLGGSSSLNGMIYVRGHSSVYDGWAAAGNPGWDYKSLLPYFKKSEDFSRGADAFHGAGGPLHVTADYTPHVTTAAMVDAAVQAGHPRNADHNGAEILGVGFNHLNTRGGKRQSTAVAFLRPALERANLSVITNARARKLDFKGKRCTGLAYEQAGKQHQVRARKEVILCGGTLESPKLLMLSGIGDKAQLSSFGIPVVQHLPGVGKNLHDHTLLPVIYEGRKPIPEPADPGITVLHAQLFAKSAPSLPGPDMQPLFFNVGYYAPGQEGPANAFTLCAAGVTPTSRGELRLTGPGVDDPLHIDPNVLATDYDVATLVRCIRMMRQVADQPALAEWRGREVYPGPDKTTDAQLADYCRSAVVSYHHQVGTCAMGKTPLSVVDHTLKVRGVAGLRVVDASIMPAVTSGNTNAPVIMIAEKAADMILRKAT</sequence>
<dbReference type="InterPro" id="IPR000172">
    <property type="entry name" value="GMC_OxRdtase_N"/>
</dbReference>
<dbReference type="RefSeq" id="WP_221480124.1">
    <property type="nucleotide sequence ID" value="NZ_JACHLK010000002.1"/>
</dbReference>
<dbReference type="InterPro" id="IPR006311">
    <property type="entry name" value="TAT_signal"/>
</dbReference>
<dbReference type="GO" id="GO:0050660">
    <property type="term" value="F:flavin adenine dinucleotide binding"/>
    <property type="evidence" value="ECO:0007669"/>
    <property type="project" value="InterPro"/>
</dbReference>
<dbReference type="Gene3D" id="3.50.50.60">
    <property type="entry name" value="FAD/NAD(P)-binding domain"/>
    <property type="match status" value="1"/>
</dbReference>
<feature type="domain" description="Glucose-methanol-choline oxidoreductase N-terminal" evidence="7">
    <location>
        <begin position="304"/>
        <end position="318"/>
    </location>
</feature>
<dbReference type="InterPro" id="IPR036188">
    <property type="entry name" value="FAD/NAD-bd_sf"/>
</dbReference>
<dbReference type="GO" id="GO:0008812">
    <property type="term" value="F:choline dehydrogenase activity"/>
    <property type="evidence" value="ECO:0007669"/>
    <property type="project" value="UniProtKB-EC"/>
</dbReference>
<gene>
    <name evidence="8" type="ORF">HNP48_001712</name>
</gene>
<dbReference type="PANTHER" id="PTHR11552">
    <property type="entry name" value="GLUCOSE-METHANOL-CHOLINE GMC OXIDOREDUCTASE"/>
    <property type="match status" value="1"/>
</dbReference>
<reference evidence="8 9" key="1">
    <citation type="submission" date="2020-08" db="EMBL/GenBank/DDBJ databases">
        <title>Functional genomics of gut bacteria from endangered species of beetles.</title>
        <authorList>
            <person name="Carlos-Shanley C."/>
        </authorList>
    </citation>
    <scope>NUCLEOTIDE SEQUENCE [LARGE SCALE GENOMIC DNA]</scope>
    <source>
        <strain evidence="8 9">S00198</strain>
    </source>
</reference>
<dbReference type="EC" id="1.1.99.1" evidence="8"/>
<keyword evidence="3 5" id="KW-0285">Flavoprotein</keyword>
<dbReference type="PROSITE" id="PS00623">
    <property type="entry name" value="GMC_OXRED_1"/>
    <property type="match status" value="1"/>
</dbReference>
<evidence type="ECO:0000256" key="4">
    <source>
        <dbReference type="ARBA" id="ARBA00022827"/>
    </source>
</evidence>
<evidence type="ECO:0000313" key="9">
    <source>
        <dbReference type="Proteomes" id="UP000575083"/>
    </source>
</evidence>
<evidence type="ECO:0000256" key="2">
    <source>
        <dbReference type="ARBA" id="ARBA00010790"/>
    </source>
</evidence>
<comment type="caution">
    <text evidence="8">The sequence shown here is derived from an EMBL/GenBank/DDBJ whole genome shotgun (WGS) entry which is preliminary data.</text>
</comment>
<proteinExistence type="inferred from homology"/>
<dbReference type="Gene3D" id="3.30.560.10">
    <property type="entry name" value="Glucose Oxidase, domain 3"/>
    <property type="match status" value="1"/>
</dbReference>
<dbReference type="InterPro" id="IPR007867">
    <property type="entry name" value="GMC_OxRtase_C"/>
</dbReference>
<evidence type="ECO:0000259" key="7">
    <source>
        <dbReference type="PROSITE" id="PS00624"/>
    </source>
</evidence>
<dbReference type="AlphaFoldDB" id="A0A7X0U8J9"/>
<evidence type="ECO:0000259" key="6">
    <source>
        <dbReference type="PROSITE" id="PS00623"/>
    </source>
</evidence>